<accession>A0A834WXX2</accession>
<feature type="region of interest" description="Disordered" evidence="3">
    <location>
        <begin position="411"/>
        <end position="450"/>
    </location>
</feature>
<feature type="domain" description="BTB" evidence="4">
    <location>
        <begin position="61"/>
        <end position="256"/>
    </location>
</feature>
<comment type="subcellular location">
    <subcellularLocation>
        <location evidence="1">Endomembrane system</location>
        <topology evidence="1">Peripheral membrane protein</topology>
    </subcellularLocation>
</comment>
<keyword evidence="6" id="KW-1185">Reference proteome</keyword>
<name>A0A834WXX2_9FABA</name>
<feature type="region of interest" description="Disordered" evidence="3">
    <location>
        <begin position="344"/>
        <end position="368"/>
    </location>
</feature>
<dbReference type="SUPFAM" id="SSF54695">
    <property type="entry name" value="POZ domain"/>
    <property type="match status" value="1"/>
</dbReference>
<dbReference type="OrthoDB" id="6359943at2759"/>
<dbReference type="PANTHER" id="PTHR47369">
    <property type="entry name" value="BTB/POZ DOMAIN-CONTAINING PROTEIN"/>
    <property type="match status" value="1"/>
</dbReference>
<evidence type="ECO:0000313" key="6">
    <source>
        <dbReference type="Proteomes" id="UP000634136"/>
    </source>
</evidence>
<comment type="pathway">
    <text evidence="2">Protein modification; protein ubiquitination.</text>
</comment>
<gene>
    <name evidence="5" type="ORF">G2W53_009361</name>
</gene>
<protein>
    <submittedName>
        <fullName evidence="5">Germ cell-less protein-like 1</fullName>
    </submittedName>
</protein>
<dbReference type="Proteomes" id="UP000634136">
    <property type="component" value="Unassembled WGS sequence"/>
</dbReference>
<sequence length="972" mass="106223">MPMDPQYPKPRSYAPQMKMTIPPSQHSDNDRSSSELRALDCNLTSLCDHIQMEGFNSGSFSDIVLHAMGSTYHLHRLILSRSSYFSYFDEPVGGTSYVEGSENLVVCYCVECIVLLLQVPKEGVFIFEVERNVVDPRSCAWGSTHDPGGSPMSLLRGDSRLNMEGGHVRGHPAEPRVTDPWNMLHGPWKEASAPIVTLHVDDKNVNDEAIAMALAYLYGHHPKLSDNNAFRVLAAASFLDLQDLCAICTDFIISELWTSNFLAYQVFAENQDYGIHGERVRNACWGYLCQSGGMELKEVLPKLSCQTLHALLTSDELWIPSEEKRFELALHTFLAKNAHWKAEHPEQGSFGSESVTDSRSDSDNAKGKSVANSCTIKRLETDLGRLNLKSDLKDPNSHNLLVELADGVTDFNNGNSDSNQQAQTSYASAPNMEPGYSCHMEGPSSISDLLSETDGVRTSCSYVEMPLGAGATGLGSSGVAIEGPSEEGSCYHLDNNSWLVKDQSRHCFSSNSSCNGLASSDWGRYGTPLFSWGGRVVGGRRHKAHSKGKYGVHGDEHEAFVNIFEGGSLLYCNMSFEALLNVRKQLEELGFPCKAVNDGLWLQMLLSQRVQEIAADTCKACCLLSVACTCRQPFTFSPGVTTTSSYYVHENNQNNNSGNAGNIYVAEASLGDGNGINRPVRVHVRGAIDGLAGIGRGTTFVPASASPPTRFVFSRVPFGVGNRSYPQSAANDDSESQADHNGDLSGDGLTALVGLSQGGSNGTNAHGEITQRGYEMGLQNRMSGTTAGGPSTGGIPMQMLEAPDHTIGIEWENANSSSISLDLKTPLSHFPPFRFGVQFEDVHRLGDGQVKHSPEVFYAGSLWKVSVQAFNDEDPQGRRTLGLFLHRRKAEIADLQRKVHMYVDSREKVTARYQLICPSKREVMVFGSFKQTGTLLPKAPKGWGWRTALLFDELSDLLQNGALRIIAVVQLV</sequence>
<comment type="caution">
    <text evidence="5">The sequence shown here is derived from an EMBL/GenBank/DDBJ whole genome shotgun (WGS) entry which is preliminary data.</text>
</comment>
<reference evidence="5" key="1">
    <citation type="submission" date="2020-09" db="EMBL/GenBank/DDBJ databases">
        <title>Genome-Enabled Discovery of Anthraquinone Biosynthesis in Senna tora.</title>
        <authorList>
            <person name="Kang S.-H."/>
            <person name="Pandey R.P."/>
            <person name="Lee C.-M."/>
            <person name="Sim J.-S."/>
            <person name="Jeong J.-T."/>
            <person name="Choi B.-S."/>
            <person name="Jung M."/>
            <person name="Ginzburg D."/>
            <person name="Zhao K."/>
            <person name="Won S.Y."/>
            <person name="Oh T.-J."/>
            <person name="Yu Y."/>
            <person name="Kim N.-H."/>
            <person name="Lee O.R."/>
            <person name="Lee T.-H."/>
            <person name="Bashyal P."/>
            <person name="Kim T.-S."/>
            <person name="Lee W.-H."/>
            <person name="Kawkins C."/>
            <person name="Kim C.-K."/>
            <person name="Kim J.S."/>
            <person name="Ahn B.O."/>
            <person name="Rhee S.Y."/>
            <person name="Sohng J.K."/>
        </authorList>
    </citation>
    <scope>NUCLEOTIDE SEQUENCE</scope>
    <source>
        <tissue evidence="5">Leaf</tissue>
    </source>
</reference>
<evidence type="ECO:0000259" key="4">
    <source>
        <dbReference type="SMART" id="SM00225"/>
    </source>
</evidence>
<organism evidence="5 6">
    <name type="scientific">Senna tora</name>
    <dbReference type="NCBI Taxonomy" id="362788"/>
    <lineage>
        <taxon>Eukaryota</taxon>
        <taxon>Viridiplantae</taxon>
        <taxon>Streptophyta</taxon>
        <taxon>Embryophyta</taxon>
        <taxon>Tracheophyta</taxon>
        <taxon>Spermatophyta</taxon>
        <taxon>Magnoliopsida</taxon>
        <taxon>eudicotyledons</taxon>
        <taxon>Gunneridae</taxon>
        <taxon>Pentapetalae</taxon>
        <taxon>rosids</taxon>
        <taxon>fabids</taxon>
        <taxon>Fabales</taxon>
        <taxon>Fabaceae</taxon>
        <taxon>Caesalpinioideae</taxon>
        <taxon>Cassia clade</taxon>
        <taxon>Senna</taxon>
    </lineage>
</organism>
<dbReference type="InterPro" id="IPR011333">
    <property type="entry name" value="SKP1/BTB/POZ_sf"/>
</dbReference>
<feature type="region of interest" description="Disordered" evidence="3">
    <location>
        <begin position="1"/>
        <end position="32"/>
    </location>
</feature>
<feature type="compositionally biased region" description="Basic and acidic residues" evidence="3">
    <location>
        <begin position="356"/>
        <end position="366"/>
    </location>
</feature>
<dbReference type="PANTHER" id="PTHR47369:SF1">
    <property type="entry name" value="BTB_POZ DOMAIN-CONTAINING PROTEIN"/>
    <property type="match status" value="1"/>
</dbReference>
<evidence type="ECO:0000256" key="2">
    <source>
        <dbReference type="ARBA" id="ARBA00004906"/>
    </source>
</evidence>
<dbReference type="InterPro" id="IPR000210">
    <property type="entry name" value="BTB/POZ_dom"/>
</dbReference>
<dbReference type="GO" id="GO:0012505">
    <property type="term" value="C:endomembrane system"/>
    <property type="evidence" value="ECO:0007669"/>
    <property type="project" value="UniProtKB-SubCell"/>
</dbReference>
<feature type="compositionally biased region" description="Polar residues" evidence="3">
    <location>
        <begin position="411"/>
        <end position="428"/>
    </location>
</feature>
<dbReference type="SMART" id="SM00225">
    <property type="entry name" value="BTB"/>
    <property type="match status" value="1"/>
</dbReference>
<evidence type="ECO:0000313" key="5">
    <source>
        <dbReference type="EMBL" id="KAF7834502.1"/>
    </source>
</evidence>
<proteinExistence type="predicted"/>
<evidence type="ECO:0000256" key="1">
    <source>
        <dbReference type="ARBA" id="ARBA00004184"/>
    </source>
</evidence>
<evidence type="ECO:0000256" key="3">
    <source>
        <dbReference type="SAM" id="MobiDB-lite"/>
    </source>
</evidence>
<dbReference type="Gene3D" id="3.30.710.10">
    <property type="entry name" value="Potassium Channel Kv1.1, Chain A"/>
    <property type="match status" value="1"/>
</dbReference>
<feature type="region of interest" description="Disordered" evidence="3">
    <location>
        <begin position="724"/>
        <end position="746"/>
    </location>
</feature>
<dbReference type="EMBL" id="JAAIUW010000004">
    <property type="protein sequence ID" value="KAF7834502.1"/>
    <property type="molecule type" value="Genomic_DNA"/>
</dbReference>
<dbReference type="AlphaFoldDB" id="A0A834WXX2"/>